<dbReference type="PANTHER" id="PTHR43567">
    <property type="entry name" value="FLAVOREDOXIN-RELATED-RELATED"/>
    <property type="match status" value="1"/>
</dbReference>
<keyword evidence="2" id="KW-0285">Flavoprotein</keyword>
<dbReference type="InterPro" id="IPR012349">
    <property type="entry name" value="Split_barrel_FMN-bd"/>
</dbReference>
<comment type="cofactor">
    <cofactor evidence="1">
        <name>FMN</name>
        <dbReference type="ChEBI" id="CHEBI:58210"/>
    </cofactor>
</comment>
<feature type="domain" description="Flavin reductase like" evidence="4">
    <location>
        <begin position="10"/>
        <end position="168"/>
    </location>
</feature>
<name>A0A0F9SBW1_9ZZZZ</name>
<protein>
    <recommendedName>
        <fullName evidence="4">Flavin reductase like domain-containing protein</fullName>
    </recommendedName>
</protein>
<dbReference type="AlphaFoldDB" id="A0A0F9SBW1"/>
<comment type="caution">
    <text evidence="5">The sequence shown here is derived from an EMBL/GenBank/DDBJ whole genome shotgun (WGS) entry which is preliminary data.</text>
</comment>
<dbReference type="InterPro" id="IPR052174">
    <property type="entry name" value="Flavoredoxin"/>
</dbReference>
<organism evidence="5">
    <name type="scientific">marine sediment metagenome</name>
    <dbReference type="NCBI Taxonomy" id="412755"/>
    <lineage>
        <taxon>unclassified sequences</taxon>
        <taxon>metagenomes</taxon>
        <taxon>ecological metagenomes</taxon>
    </lineage>
</organism>
<evidence type="ECO:0000259" key="4">
    <source>
        <dbReference type="SMART" id="SM00903"/>
    </source>
</evidence>
<dbReference type="GO" id="GO:0010181">
    <property type="term" value="F:FMN binding"/>
    <property type="evidence" value="ECO:0007669"/>
    <property type="project" value="InterPro"/>
</dbReference>
<comment type="similarity">
    <text evidence="3">Belongs to the flavoredoxin family.</text>
</comment>
<sequence length="194" mass="21844">MTKNKIRPGVYLYPMPVSIIGTNVKGKPNFMALAWVNIVEYKPPLFAISSYETHNTNIGIKENGTFSVNIPSEGMVEVTDYVGLVSGNTVDKSEVFEVFYGELETAPMIMHAPINLECKVVKTINTTEFTDADKGHEIFIGRVINAYADDYYLTNGRPDITKLKPFVYSIDNKYWKLGEYLGKAFSIGKDYKNE</sequence>
<dbReference type="Pfam" id="PF01613">
    <property type="entry name" value="Flavin_Reduct"/>
    <property type="match status" value="1"/>
</dbReference>
<dbReference type="InterPro" id="IPR002563">
    <property type="entry name" value="Flavin_Rdtase-like_dom"/>
</dbReference>
<proteinExistence type="inferred from homology"/>
<dbReference type="Gene3D" id="2.30.110.10">
    <property type="entry name" value="Electron Transport, Fmn-binding Protein, Chain A"/>
    <property type="match status" value="1"/>
</dbReference>
<dbReference type="EMBL" id="LAZR01002688">
    <property type="protein sequence ID" value="KKN26868.1"/>
    <property type="molecule type" value="Genomic_DNA"/>
</dbReference>
<gene>
    <name evidence="5" type="ORF">LCGC14_0870440</name>
</gene>
<evidence type="ECO:0000313" key="5">
    <source>
        <dbReference type="EMBL" id="KKN26868.1"/>
    </source>
</evidence>
<evidence type="ECO:0000256" key="2">
    <source>
        <dbReference type="ARBA" id="ARBA00022630"/>
    </source>
</evidence>
<evidence type="ECO:0000256" key="1">
    <source>
        <dbReference type="ARBA" id="ARBA00001917"/>
    </source>
</evidence>
<dbReference type="PANTHER" id="PTHR43567:SF1">
    <property type="entry name" value="FLAVOREDOXIN"/>
    <property type="match status" value="1"/>
</dbReference>
<reference evidence="5" key="1">
    <citation type="journal article" date="2015" name="Nature">
        <title>Complex archaea that bridge the gap between prokaryotes and eukaryotes.</title>
        <authorList>
            <person name="Spang A."/>
            <person name="Saw J.H."/>
            <person name="Jorgensen S.L."/>
            <person name="Zaremba-Niedzwiedzka K."/>
            <person name="Martijn J."/>
            <person name="Lind A.E."/>
            <person name="van Eijk R."/>
            <person name="Schleper C."/>
            <person name="Guy L."/>
            <person name="Ettema T.J."/>
        </authorList>
    </citation>
    <scope>NUCLEOTIDE SEQUENCE</scope>
</reference>
<dbReference type="SUPFAM" id="SSF50475">
    <property type="entry name" value="FMN-binding split barrel"/>
    <property type="match status" value="1"/>
</dbReference>
<accession>A0A0F9SBW1</accession>
<evidence type="ECO:0000256" key="3">
    <source>
        <dbReference type="ARBA" id="ARBA00038054"/>
    </source>
</evidence>
<dbReference type="SMART" id="SM00903">
    <property type="entry name" value="Flavin_Reduct"/>
    <property type="match status" value="1"/>
</dbReference>